<feature type="domain" description="Adenylyltransferase AadA C-terminal" evidence="3">
    <location>
        <begin position="150"/>
        <end position="234"/>
    </location>
</feature>
<feature type="domain" description="Polymerase nucleotidyl transferase" evidence="2">
    <location>
        <begin position="14"/>
        <end position="81"/>
    </location>
</feature>
<accession>A0A3G9IXF3</accession>
<keyword evidence="5" id="KW-1185">Reference proteome</keyword>
<dbReference type="InterPro" id="IPR002934">
    <property type="entry name" value="Polymerase_NTP_transf_dom"/>
</dbReference>
<dbReference type="InterPro" id="IPR025184">
    <property type="entry name" value="AadA_C"/>
</dbReference>
<dbReference type="Pfam" id="PF01909">
    <property type="entry name" value="NTP_transf_2"/>
    <property type="match status" value="1"/>
</dbReference>
<reference evidence="4 5" key="1">
    <citation type="submission" date="2018-11" db="EMBL/GenBank/DDBJ databases">
        <title>Complete genome sequence of Paenibacillus baekrokdamisoli strain KCTC 33723.</title>
        <authorList>
            <person name="Kang S.W."/>
            <person name="Lee K.C."/>
            <person name="Kim K.K."/>
            <person name="Kim J.S."/>
            <person name="Kim D.S."/>
            <person name="Ko S.H."/>
            <person name="Yang S.H."/>
            <person name="Lee J.S."/>
        </authorList>
    </citation>
    <scope>NUCLEOTIDE SEQUENCE [LARGE SCALE GENOMIC DNA]</scope>
    <source>
        <strain evidence="4 5">KCTC 33723</strain>
    </source>
</reference>
<name>A0A3G9IXF3_9BACL</name>
<keyword evidence="1 4" id="KW-0808">Transferase</keyword>
<dbReference type="Pfam" id="PF13427">
    <property type="entry name" value="AadA_C"/>
    <property type="match status" value="1"/>
</dbReference>
<evidence type="ECO:0000313" key="5">
    <source>
        <dbReference type="Proteomes" id="UP000275368"/>
    </source>
</evidence>
<gene>
    <name evidence="4" type="ORF">Back11_49320</name>
</gene>
<dbReference type="EMBL" id="AP019308">
    <property type="protein sequence ID" value="BBH23587.1"/>
    <property type="molecule type" value="Genomic_DNA"/>
</dbReference>
<evidence type="ECO:0000259" key="2">
    <source>
        <dbReference type="Pfam" id="PF01909"/>
    </source>
</evidence>
<dbReference type="Proteomes" id="UP000275368">
    <property type="component" value="Chromosome"/>
</dbReference>
<sequence length="268" mass="31443">MNARIPTEIQPLISDFKDLLQSKLPNAVLGFYLQGSIALRGFNKKRSDIDFLIVVNHELTAGELSIIRDIHEELKQKHEYYMVMEGQYTTLGHLDKTIKKPQELYPNYFYGEYMGLRNGWIDPTSLWITKYHGISVLGPDVNEINIQVDWDDLLLAMKYNLHSYWTDKVKDYTIFLQDDWVVDTVLTLGRILYTLQNKEMITKEQGGYYLLAVMTNEWHSLINEALRIREGSELEMGFESIEERALHTLRFVLHIIDLCNEKYQLRTT</sequence>
<dbReference type="AlphaFoldDB" id="A0A3G9IXF3"/>
<evidence type="ECO:0000256" key="1">
    <source>
        <dbReference type="ARBA" id="ARBA00022679"/>
    </source>
</evidence>
<evidence type="ECO:0000313" key="4">
    <source>
        <dbReference type="EMBL" id="BBH23587.1"/>
    </source>
</evidence>
<dbReference type="SUPFAM" id="SSF81301">
    <property type="entry name" value="Nucleotidyltransferase"/>
    <property type="match status" value="1"/>
</dbReference>
<dbReference type="RefSeq" id="WP_164522980.1">
    <property type="nucleotide sequence ID" value="NZ_AP019308.1"/>
</dbReference>
<dbReference type="GO" id="GO:0016779">
    <property type="term" value="F:nucleotidyltransferase activity"/>
    <property type="evidence" value="ECO:0007669"/>
    <property type="project" value="InterPro"/>
</dbReference>
<organism evidence="4 5">
    <name type="scientific">Paenibacillus baekrokdamisoli</name>
    <dbReference type="NCBI Taxonomy" id="1712516"/>
    <lineage>
        <taxon>Bacteria</taxon>
        <taxon>Bacillati</taxon>
        <taxon>Bacillota</taxon>
        <taxon>Bacilli</taxon>
        <taxon>Bacillales</taxon>
        <taxon>Paenibacillaceae</taxon>
        <taxon>Paenibacillus</taxon>
    </lineage>
</organism>
<proteinExistence type="predicted"/>
<dbReference type="KEGG" id="pbk:Back11_49320"/>
<evidence type="ECO:0000259" key="3">
    <source>
        <dbReference type="Pfam" id="PF13427"/>
    </source>
</evidence>
<protein>
    <submittedName>
        <fullName evidence="4">Nucleotidyltransferase</fullName>
    </submittedName>
</protein>
<dbReference type="CDD" id="cd05403">
    <property type="entry name" value="NT_KNTase_like"/>
    <property type="match status" value="1"/>
</dbReference>
<dbReference type="Gene3D" id="3.30.460.10">
    <property type="entry name" value="Beta Polymerase, domain 2"/>
    <property type="match status" value="1"/>
</dbReference>
<dbReference type="InterPro" id="IPR043519">
    <property type="entry name" value="NT_sf"/>
</dbReference>